<feature type="domain" description="HTH lysR-type" evidence="6">
    <location>
        <begin position="3"/>
        <end position="60"/>
    </location>
</feature>
<evidence type="ECO:0000256" key="1">
    <source>
        <dbReference type="ARBA" id="ARBA00009437"/>
    </source>
</evidence>
<dbReference type="Pfam" id="PF03466">
    <property type="entry name" value="LysR_substrate"/>
    <property type="match status" value="1"/>
</dbReference>
<evidence type="ECO:0000259" key="6">
    <source>
        <dbReference type="PROSITE" id="PS50931"/>
    </source>
</evidence>
<protein>
    <submittedName>
        <fullName evidence="7">LysR family transcriptional regulator</fullName>
    </submittedName>
</protein>
<evidence type="ECO:0000256" key="3">
    <source>
        <dbReference type="ARBA" id="ARBA00023125"/>
    </source>
</evidence>
<feature type="region of interest" description="Disordered" evidence="5">
    <location>
        <begin position="297"/>
        <end position="324"/>
    </location>
</feature>
<dbReference type="RefSeq" id="WP_345066907.1">
    <property type="nucleotide sequence ID" value="NZ_BAABCN010000007.1"/>
</dbReference>
<comment type="caution">
    <text evidence="7">The sequence shown here is derived from an EMBL/GenBank/DDBJ whole genome shotgun (WGS) entry which is preliminary data.</text>
</comment>
<evidence type="ECO:0000256" key="2">
    <source>
        <dbReference type="ARBA" id="ARBA00023015"/>
    </source>
</evidence>
<name>A0ABP7KN71_9MICO</name>
<keyword evidence="8" id="KW-1185">Reference proteome</keyword>
<dbReference type="PANTHER" id="PTHR30346:SF28">
    <property type="entry name" value="HTH-TYPE TRANSCRIPTIONAL REGULATOR CYNR"/>
    <property type="match status" value="1"/>
</dbReference>
<dbReference type="Proteomes" id="UP001501803">
    <property type="component" value="Unassembled WGS sequence"/>
</dbReference>
<evidence type="ECO:0000313" key="8">
    <source>
        <dbReference type="Proteomes" id="UP001501803"/>
    </source>
</evidence>
<dbReference type="SUPFAM" id="SSF46785">
    <property type="entry name" value="Winged helix' DNA-binding domain"/>
    <property type="match status" value="1"/>
</dbReference>
<sequence>MSLTLRQVQFFTAVARTLHFGRAAEALFVSQPVVSQEIARLERALGFELFDRSKRQISLTAAGEALRGPALDLADAARHFEQFAVRFSKGRAATLTMVGTPSAMDYFIPLILQGAEAAIPWLQIEDVGVETGEVAANLESGAADLGLGRYVSISDRFRSEVVFREPLMVALSESHPLAVDASIHLGDLADLPLLLWPRERNPAYYDRLMDICAAGGLDPLVVVSRPRVIGTRSYLIADGRAFGLVPASSAAQLPAGIVALPLDSPEQLPLSLVWRAGDPRPAVGELVALIRQLGATASRASQPGERQAAVHSSTDLPHSSEKEG</sequence>
<gene>
    <name evidence="7" type="ORF">GCM10022381_24370</name>
</gene>
<dbReference type="Gene3D" id="3.40.190.10">
    <property type="entry name" value="Periplasmic binding protein-like II"/>
    <property type="match status" value="2"/>
</dbReference>
<dbReference type="InterPro" id="IPR000847">
    <property type="entry name" value="LysR_HTH_N"/>
</dbReference>
<evidence type="ECO:0000256" key="4">
    <source>
        <dbReference type="ARBA" id="ARBA00023163"/>
    </source>
</evidence>
<dbReference type="Pfam" id="PF00126">
    <property type="entry name" value="HTH_1"/>
    <property type="match status" value="1"/>
</dbReference>
<accession>A0ABP7KN71</accession>
<keyword evidence="4" id="KW-0804">Transcription</keyword>
<dbReference type="EMBL" id="BAABCN010000007">
    <property type="protein sequence ID" value="GAA3881245.1"/>
    <property type="molecule type" value="Genomic_DNA"/>
</dbReference>
<dbReference type="SUPFAM" id="SSF53850">
    <property type="entry name" value="Periplasmic binding protein-like II"/>
    <property type="match status" value="1"/>
</dbReference>
<dbReference type="PANTHER" id="PTHR30346">
    <property type="entry name" value="TRANSCRIPTIONAL DUAL REGULATOR HCAR-RELATED"/>
    <property type="match status" value="1"/>
</dbReference>
<evidence type="ECO:0000313" key="7">
    <source>
        <dbReference type="EMBL" id="GAA3881245.1"/>
    </source>
</evidence>
<dbReference type="InterPro" id="IPR036388">
    <property type="entry name" value="WH-like_DNA-bd_sf"/>
</dbReference>
<evidence type="ECO:0000256" key="5">
    <source>
        <dbReference type="SAM" id="MobiDB-lite"/>
    </source>
</evidence>
<keyword evidence="2" id="KW-0805">Transcription regulation</keyword>
<reference evidence="8" key="1">
    <citation type="journal article" date="2019" name="Int. J. Syst. Evol. Microbiol.">
        <title>The Global Catalogue of Microorganisms (GCM) 10K type strain sequencing project: providing services to taxonomists for standard genome sequencing and annotation.</title>
        <authorList>
            <consortium name="The Broad Institute Genomics Platform"/>
            <consortium name="The Broad Institute Genome Sequencing Center for Infectious Disease"/>
            <person name="Wu L."/>
            <person name="Ma J."/>
        </authorList>
    </citation>
    <scope>NUCLEOTIDE SEQUENCE [LARGE SCALE GENOMIC DNA]</scope>
    <source>
        <strain evidence="8">JCM 17021</strain>
    </source>
</reference>
<dbReference type="CDD" id="cd08414">
    <property type="entry name" value="PBP2_LTTR_aromatics_like"/>
    <property type="match status" value="1"/>
</dbReference>
<dbReference type="PROSITE" id="PS50931">
    <property type="entry name" value="HTH_LYSR"/>
    <property type="match status" value="1"/>
</dbReference>
<dbReference type="InterPro" id="IPR005119">
    <property type="entry name" value="LysR_subst-bd"/>
</dbReference>
<proteinExistence type="inferred from homology"/>
<keyword evidence="3" id="KW-0238">DNA-binding</keyword>
<dbReference type="InterPro" id="IPR036390">
    <property type="entry name" value="WH_DNA-bd_sf"/>
</dbReference>
<dbReference type="Gene3D" id="1.10.10.10">
    <property type="entry name" value="Winged helix-like DNA-binding domain superfamily/Winged helix DNA-binding domain"/>
    <property type="match status" value="1"/>
</dbReference>
<dbReference type="PRINTS" id="PR00039">
    <property type="entry name" value="HTHLYSR"/>
</dbReference>
<organism evidence="7 8">
    <name type="scientific">Leifsonia kafniensis</name>
    <dbReference type="NCBI Taxonomy" id="475957"/>
    <lineage>
        <taxon>Bacteria</taxon>
        <taxon>Bacillati</taxon>
        <taxon>Actinomycetota</taxon>
        <taxon>Actinomycetes</taxon>
        <taxon>Micrococcales</taxon>
        <taxon>Microbacteriaceae</taxon>
        <taxon>Leifsonia</taxon>
    </lineage>
</organism>
<comment type="similarity">
    <text evidence="1">Belongs to the LysR transcriptional regulatory family.</text>
</comment>